<dbReference type="EMBL" id="JAACJL010000059">
    <property type="protein sequence ID" value="KAF4610105.1"/>
    <property type="molecule type" value="Genomic_DNA"/>
</dbReference>
<protein>
    <recommendedName>
        <fullName evidence="5">FAD/NAD(P)-binding domain-containing protein</fullName>
    </recommendedName>
</protein>
<comment type="similarity">
    <text evidence="1">Belongs to the FAD-dependent oxidoreductase family.</text>
</comment>
<dbReference type="InterPro" id="IPR036188">
    <property type="entry name" value="FAD/NAD-bd_sf"/>
</dbReference>
<evidence type="ECO:0000256" key="3">
    <source>
        <dbReference type="ARBA" id="ARBA00022827"/>
    </source>
</evidence>
<dbReference type="PRINTS" id="PR00368">
    <property type="entry name" value="FADPNR"/>
</dbReference>
<comment type="caution">
    <text evidence="6">The sequence shown here is derived from an EMBL/GenBank/DDBJ whole genome shotgun (WGS) entry which is preliminary data.</text>
</comment>
<evidence type="ECO:0000313" key="6">
    <source>
        <dbReference type="EMBL" id="KAF4610105.1"/>
    </source>
</evidence>
<dbReference type="AlphaFoldDB" id="A0A8H4QG01"/>
<dbReference type="Proteomes" id="UP000521872">
    <property type="component" value="Unassembled WGS sequence"/>
</dbReference>
<sequence length="376" mass="41527">MFNMTEKPNIVIVGGGGCGAQIARKLSTMLKPEKYNLLLITARPYYTHLPAWIRMVTNQESGLEDRAHFTYNYTFVNGNGQFIIGKVASITTEEGDKEGYVTLESGETVPYSVLILTPGSVWEGPLNIPDTKKDTMDHLREWRQKFKDANDIVLVGGGAVALEFAGEVKDVAPSKRVTIVHGQDLLLNDAYPKNFRKSVANAIQKRGVEVILNDWVDDLDIIDPGLITTRSGRKLVADLVVPCRGAKPNTNFVTLAPGTLSETNHVRVASTLQVMKYPRIFAGGDVIEWDEQKQVTKYDTHASIIAANVVSVLKKKQPGALYQGCFEMIAVSNGKQKGSSYWSVFWGPTFGDYISATMKSKDLFLTWTRKSLGLSS</sequence>
<evidence type="ECO:0000313" key="7">
    <source>
        <dbReference type="Proteomes" id="UP000521872"/>
    </source>
</evidence>
<name>A0A8H4QG01_9AGAR</name>
<dbReference type="SUPFAM" id="SSF51905">
    <property type="entry name" value="FAD/NAD(P)-binding domain"/>
    <property type="match status" value="1"/>
</dbReference>
<dbReference type="GO" id="GO:0050660">
    <property type="term" value="F:flavin adenine dinucleotide binding"/>
    <property type="evidence" value="ECO:0007669"/>
    <property type="project" value="TreeGrafter"/>
</dbReference>
<feature type="domain" description="FAD/NAD(P)-binding" evidence="5">
    <location>
        <begin position="9"/>
        <end position="292"/>
    </location>
</feature>
<gene>
    <name evidence="6" type="ORF">D9613_010428</name>
</gene>
<dbReference type="PANTHER" id="PTHR43735">
    <property type="entry name" value="APOPTOSIS-INDUCING FACTOR 1"/>
    <property type="match status" value="1"/>
</dbReference>
<keyword evidence="4" id="KW-0560">Oxidoreductase</keyword>
<dbReference type="InterPro" id="IPR023753">
    <property type="entry name" value="FAD/NAD-binding_dom"/>
</dbReference>
<accession>A0A8H4QG01</accession>
<evidence type="ECO:0000259" key="5">
    <source>
        <dbReference type="Pfam" id="PF07992"/>
    </source>
</evidence>
<evidence type="ECO:0000256" key="4">
    <source>
        <dbReference type="ARBA" id="ARBA00023002"/>
    </source>
</evidence>
<evidence type="ECO:0000256" key="1">
    <source>
        <dbReference type="ARBA" id="ARBA00006442"/>
    </source>
</evidence>
<proteinExistence type="inferred from homology"/>
<dbReference type="GO" id="GO:0005737">
    <property type="term" value="C:cytoplasm"/>
    <property type="evidence" value="ECO:0007669"/>
    <property type="project" value="TreeGrafter"/>
</dbReference>
<dbReference type="PRINTS" id="PR00411">
    <property type="entry name" value="PNDRDTASEI"/>
</dbReference>
<dbReference type="GO" id="GO:0004174">
    <property type="term" value="F:electron-transferring-flavoprotein dehydrogenase activity"/>
    <property type="evidence" value="ECO:0007669"/>
    <property type="project" value="TreeGrafter"/>
</dbReference>
<reference evidence="6 7" key="1">
    <citation type="submission" date="2019-12" db="EMBL/GenBank/DDBJ databases">
        <authorList>
            <person name="Floudas D."/>
            <person name="Bentzer J."/>
            <person name="Ahren D."/>
            <person name="Johansson T."/>
            <person name="Persson P."/>
            <person name="Tunlid A."/>
        </authorList>
    </citation>
    <scope>NUCLEOTIDE SEQUENCE [LARGE SCALE GENOMIC DNA]</scope>
    <source>
        <strain evidence="6 7">CBS 102.39</strain>
    </source>
</reference>
<dbReference type="Pfam" id="PF07992">
    <property type="entry name" value="Pyr_redox_2"/>
    <property type="match status" value="1"/>
</dbReference>
<dbReference type="Gene3D" id="3.50.50.100">
    <property type="match status" value="1"/>
</dbReference>
<organism evidence="6 7">
    <name type="scientific">Agrocybe pediades</name>
    <dbReference type="NCBI Taxonomy" id="84607"/>
    <lineage>
        <taxon>Eukaryota</taxon>
        <taxon>Fungi</taxon>
        <taxon>Dikarya</taxon>
        <taxon>Basidiomycota</taxon>
        <taxon>Agaricomycotina</taxon>
        <taxon>Agaricomycetes</taxon>
        <taxon>Agaricomycetidae</taxon>
        <taxon>Agaricales</taxon>
        <taxon>Agaricineae</taxon>
        <taxon>Strophariaceae</taxon>
        <taxon>Agrocybe</taxon>
    </lineage>
</organism>
<dbReference type="PANTHER" id="PTHR43735:SF3">
    <property type="entry name" value="FERROPTOSIS SUPPRESSOR PROTEIN 1"/>
    <property type="match status" value="1"/>
</dbReference>
<evidence type="ECO:0000256" key="2">
    <source>
        <dbReference type="ARBA" id="ARBA00022630"/>
    </source>
</evidence>
<keyword evidence="3" id="KW-0274">FAD</keyword>
<dbReference type="PROSITE" id="PS51257">
    <property type="entry name" value="PROKAR_LIPOPROTEIN"/>
    <property type="match status" value="1"/>
</dbReference>
<keyword evidence="2" id="KW-0285">Flavoprotein</keyword>
<keyword evidence="7" id="KW-1185">Reference proteome</keyword>